<accession>A0ABT2RG41</accession>
<reference evidence="2" key="1">
    <citation type="submission" date="2022-05" db="EMBL/GenBank/DDBJ databases">
        <title>Description of a novel species of Leclercia; Leclercia tamurae and the Proposal for a Novel Genus Silvania gen. nov. Containing Two Novel Species Silvania hatchlandensis sp. nov. and Silvania confinis sp. nov. Isolated from the Rhizosphere of Oak.</title>
        <authorList>
            <person name="Maddock D.W."/>
            <person name="Brady C.L."/>
            <person name="Denman S."/>
            <person name="Arnold D."/>
        </authorList>
    </citation>
    <scope>NUCLEOTIDE SEQUENCE</scope>
    <source>
        <strain evidence="2">H6S3</strain>
    </source>
</reference>
<dbReference type="Gene3D" id="2.40.50.320">
    <property type="entry name" value="Copper binding periplasmic protein CusF"/>
    <property type="match status" value="1"/>
</dbReference>
<dbReference type="InterPro" id="IPR021647">
    <property type="entry name" value="CusF_Ec"/>
</dbReference>
<feature type="signal peptide" evidence="1">
    <location>
        <begin position="1"/>
        <end position="23"/>
    </location>
</feature>
<comment type="caution">
    <text evidence="2">The sequence shown here is derived from an EMBL/GenBank/DDBJ whole genome shotgun (WGS) entry which is preliminary data.</text>
</comment>
<dbReference type="Pfam" id="PF11604">
    <property type="entry name" value="CusF_Ec"/>
    <property type="match status" value="1"/>
</dbReference>
<keyword evidence="3" id="KW-1185">Reference proteome</keyword>
<dbReference type="EMBL" id="JAMHKS010000077">
    <property type="protein sequence ID" value="MCU6679861.1"/>
    <property type="molecule type" value="Genomic_DNA"/>
</dbReference>
<proteinExistence type="predicted"/>
<dbReference type="RefSeq" id="WP_262664078.1">
    <property type="nucleotide sequence ID" value="NZ_JAMHKS010000077.1"/>
</dbReference>
<gene>
    <name evidence="2" type="ORF">M8318_19615</name>
</gene>
<evidence type="ECO:0000313" key="3">
    <source>
        <dbReference type="Proteomes" id="UP001062027"/>
    </source>
</evidence>
<evidence type="ECO:0000256" key="1">
    <source>
        <dbReference type="SAM" id="SignalP"/>
    </source>
</evidence>
<dbReference type="PROSITE" id="PS51257">
    <property type="entry name" value="PROKAR_LIPOPROTEIN"/>
    <property type="match status" value="1"/>
</dbReference>
<organism evidence="2 3">
    <name type="scientific">Leclercia tamurae</name>
    <dbReference type="NCBI Taxonomy" id="2926467"/>
    <lineage>
        <taxon>Bacteria</taxon>
        <taxon>Pseudomonadati</taxon>
        <taxon>Pseudomonadota</taxon>
        <taxon>Gammaproteobacteria</taxon>
        <taxon>Enterobacterales</taxon>
        <taxon>Enterobacteriaceae</taxon>
        <taxon>Leclercia</taxon>
    </lineage>
</organism>
<name>A0ABT2RG41_9ENTR</name>
<keyword evidence="1" id="KW-0732">Signal</keyword>
<dbReference type="Proteomes" id="UP001062027">
    <property type="component" value="Unassembled WGS sequence"/>
</dbReference>
<sequence>MRALLFSALLGACFTLSSCSVQATTNVSPVTPHWQGQGVIRAIDAQALVIQHDPIPALKWPAMTMPFAFSADVDLSAVKPGQPVTFTLERAGDGFRIISLTPLR</sequence>
<dbReference type="InterPro" id="IPR042230">
    <property type="entry name" value="CusF_sf"/>
</dbReference>
<protein>
    <submittedName>
        <fullName evidence="2">Copper-binding protein</fullName>
    </submittedName>
</protein>
<feature type="chain" id="PRO_5047294387" evidence="1">
    <location>
        <begin position="24"/>
        <end position="104"/>
    </location>
</feature>
<evidence type="ECO:0000313" key="2">
    <source>
        <dbReference type="EMBL" id="MCU6679861.1"/>
    </source>
</evidence>